<dbReference type="Proteomes" id="UP000053477">
    <property type="component" value="Unassembled WGS sequence"/>
</dbReference>
<feature type="compositionally biased region" description="Basic residues" evidence="1">
    <location>
        <begin position="1"/>
        <end position="10"/>
    </location>
</feature>
<accession>A0A0H2RQL7</accession>
<sequence>MHPLRAHGKHPITGEVSHADPPIESHAVACPSERISVVNLNMRTVRQCQRRFSPITTTSISPIDRQRIAIQFQQICSTGEEVLVGAFVLSRSTITFAEVLLRACANANTNANTLIRVLSLRLLLFTSQRPPLIPIVNRSSTFASRTSPSNMTDRNNINIQQLRDARILVDSNPEEAFQLALNKSAVHSKVLARCIQTIPEHIAVKVVGMFANEIQHTDFQTATTESGQLVVDNRRFDALYAMANVGSPFFAKYHQAKNDVLAAIPAVEKLLRLALDSLINNTLRPSRRLSMLKIVRDAISSTRDVGDEGRAYLGRHNYWRPLISVWLTVEPSDPEADSILSRLLVAADHIFGGEKDSNRDKFIPQVFEKATGENTASKATHILRVALGRICRAMPDFNANGDNSTLYPSLHVLFLLYETDDADITAFEHSLRDAFVNFDGVQNVEEILRTGMEYSSWDTVSTTIGIVFRHFCAVASSTTMTRSMDIGLVKTVVETWKAFDNLDPIAQFSISCLVQEYMPQTFAFRSVVNAFKVDELRSSLADVTDQGWPWRNVLLVHDARKSLYKALVRKNGKEQIPCANERTPGSSFQNLCEVPIEVLLHEGLPKTLVVRARTSFGMIAHDDAQYFLDQGGPLPSSQQAIFVAYSYAVLPAVSIADNIQVPETSILPDLQFHYEDNFPCRILVSFAMLLDMKLHAPLRMNKVNLPQHKLMLLVLADGKPFILSLKDFADGAAIDPKLRCHVFLQRDRIRPGVPTDFPLFSPRQALPSVRRYVDGGGARYLPRPGTRLGRAGLFWGMVTHGGRMGYDFGRSGCEPRPQSKDEEYDQD</sequence>
<organism evidence="2 3">
    <name type="scientific">Schizopora paradoxa</name>
    <dbReference type="NCBI Taxonomy" id="27342"/>
    <lineage>
        <taxon>Eukaryota</taxon>
        <taxon>Fungi</taxon>
        <taxon>Dikarya</taxon>
        <taxon>Basidiomycota</taxon>
        <taxon>Agaricomycotina</taxon>
        <taxon>Agaricomycetes</taxon>
        <taxon>Hymenochaetales</taxon>
        <taxon>Schizoporaceae</taxon>
        <taxon>Schizopora</taxon>
    </lineage>
</organism>
<dbReference type="InParanoid" id="A0A0H2RQL7"/>
<gene>
    <name evidence="2" type="ORF">SCHPADRAFT_889521</name>
</gene>
<dbReference type="AlphaFoldDB" id="A0A0H2RQL7"/>
<keyword evidence="3" id="KW-1185">Reference proteome</keyword>
<dbReference type="EMBL" id="KQ085948">
    <property type="protein sequence ID" value="KLO14159.1"/>
    <property type="molecule type" value="Genomic_DNA"/>
</dbReference>
<name>A0A0H2RQL7_9AGAM</name>
<protein>
    <submittedName>
        <fullName evidence="2">Uncharacterized protein</fullName>
    </submittedName>
</protein>
<evidence type="ECO:0000313" key="2">
    <source>
        <dbReference type="EMBL" id="KLO14159.1"/>
    </source>
</evidence>
<evidence type="ECO:0000313" key="3">
    <source>
        <dbReference type="Proteomes" id="UP000053477"/>
    </source>
</evidence>
<reference evidence="2 3" key="1">
    <citation type="submission" date="2015-04" db="EMBL/GenBank/DDBJ databases">
        <title>Complete genome sequence of Schizopora paradoxa KUC8140, a cosmopolitan wood degrader in East Asia.</title>
        <authorList>
            <consortium name="DOE Joint Genome Institute"/>
            <person name="Min B."/>
            <person name="Park H."/>
            <person name="Jang Y."/>
            <person name="Kim J.-J."/>
            <person name="Kim K.H."/>
            <person name="Pangilinan J."/>
            <person name="Lipzen A."/>
            <person name="Riley R."/>
            <person name="Grigoriev I.V."/>
            <person name="Spatafora J.W."/>
            <person name="Choi I.-G."/>
        </authorList>
    </citation>
    <scope>NUCLEOTIDE SEQUENCE [LARGE SCALE GENOMIC DNA]</scope>
    <source>
        <strain evidence="2 3">KUC8140</strain>
    </source>
</reference>
<proteinExistence type="predicted"/>
<feature type="region of interest" description="Disordered" evidence="1">
    <location>
        <begin position="1"/>
        <end position="20"/>
    </location>
</feature>
<evidence type="ECO:0000256" key="1">
    <source>
        <dbReference type="SAM" id="MobiDB-lite"/>
    </source>
</evidence>